<dbReference type="InterPro" id="IPR036390">
    <property type="entry name" value="WH_DNA-bd_sf"/>
</dbReference>
<dbReference type="RefSeq" id="WP_125005397.1">
    <property type="nucleotide sequence ID" value="NZ_BHYK01000037.1"/>
</dbReference>
<organism evidence="1 2">
    <name type="scientific">Clostridium tagluense</name>
    <dbReference type="NCBI Taxonomy" id="360422"/>
    <lineage>
        <taxon>Bacteria</taxon>
        <taxon>Bacillati</taxon>
        <taxon>Bacillota</taxon>
        <taxon>Clostridia</taxon>
        <taxon>Eubacteriales</taxon>
        <taxon>Clostridiaceae</taxon>
        <taxon>Clostridium</taxon>
    </lineage>
</organism>
<reference evidence="1 2" key="1">
    <citation type="submission" date="2018-11" db="EMBL/GenBank/DDBJ databases">
        <title>Genome sequencing and assembly of Clostridium tagluense strain A121.</title>
        <authorList>
            <person name="Murakami T."/>
            <person name="Segawa T."/>
            <person name="Shcherbakova V.A."/>
            <person name="Mori H."/>
            <person name="Yoshimura Y."/>
        </authorList>
    </citation>
    <scope>NUCLEOTIDE SEQUENCE [LARGE SCALE GENOMIC DNA]</scope>
    <source>
        <strain evidence="1 2">A121</strain>
    </source>
</reference>
<proteinExistence type="predicted"/>
<evidence type="ECO:0000313" key="2">
    <source>
        <dbReference type="Proteomes" id="UP000287872"/>
    </source>
</evidence>
<comment type="caution">
    <text evidence="1">The sequence shown here is derived from an EMBL/GenBank/DDBJ whole genome shotgun (WGS) entry which is preliminary data.</text>
</comment>
<dbReference type="InterPro" id="IPR036388">
    <property type="entry name" value="WH-like_DNA-bd_sf"/>
</dbReference>
<dbReference type="EMBL" id="BHYK01000037">
    <property type="protein sequence ID" value="GCD12585.1"/>
    <property type="molecule type" value="Genomic_DNA"/>
</dbReference>
<name>A0A401USQ4_9CLOT</name>
<dbReference type="AlphaFoldDB" id="A0A401USQ4"/>
<dbReference type="Proteomes" id="UP000287872">
    <property type="component" value="Unassembled WGS sequence"/>
</dbReference>
<keyword evidence="2" id="KW-1185">Reference proteome</keyword>
<dbReference type="OrthoDB" id="1912748at2"/>
<sequence>MVFTENDYKILKSVIDRNDEKKGLCKINGTSINEIKLKTQLSDKKIRLAIKRFTEVGFISEGASIVRTKTYMLTEEGFTELNSLRLNIFGR</sequence>
<evidence type="ECO:0000313" key="1">
    <source>
        <dbReference type="EMBL" id="GCD12585.1"/>
    </source>
</evidence>
<protein>
    <recommendedName>
        <fullName evidence="3">Transcriptional regulator</fullName>
    </recommendedName>
</protein>
<accession>A0A401USQ4</accession>
<dbReference type="Gene3D" id="1.10.10.10">
    <property type="entry name" value="Winged helix-like DNA-binding domain superfamily/Winged helix DNA-binding domain"/>
    <property type="match status" value="1"/>
</dbReference>
<evidence type="ECO:0008006" key="3">
    <source>
        <dbReference type="Google" id="ProtNLM"/>
    </source>
</evidence>
<gene>
    <name evidence="1" type="ORF">Ctaglu_42080</name>
</gene>
<dbReference type="SUPFAM" id="SSF46785">
    <property type="entry name" value="Winged helix' DNA-binding domain"/>
    <property type="match status" value="1"/>
</dbReference>